<keyword evidence="6 8" id="KW-0472">Membrane</keyword>
<keyword evidence="3 7" id="KW-0812">Transmembrane</keyword>
<name>S3HBR5_9HYPH</name>
<dbReference type="InterPro" id="IPR034294">
    <property type="entry name" value="Aquaporin_transptr"/>
</dbReference>
<keyword evidence="2 7" id="KW-0813">Transport</keyword>
<evidence type="ECO:0000256" key="1">
    <source>
        <dbReference type="ARBA" id="ARBA00004127"/>
    </source>
</evidence>
<evidence type="ECO:0000313" key="10">
    <source>
        <dbReference type="Proteomes" id="UP000014411"/>
    </source>
</evidence>
<proteinExistence type="inferred from homology"/>
<dbReference type="Gene3D" id="1.20.1080.10">
    <property type="entry name" value="Glycerol uptake facilitator protein"/>
    <property type="match status" value="1"/>
</dbReference>
<evidence type="ECO:0000256" key="2">
    <source>
        <dbReference type="ARBA" id="ARBA00022448"/>
    </source>
</evidence>
<dbReference type="GO" id="GO:0016020">
    <property type="term" value="C:membrane"/>
    <property type="evidence" value="ECO:0007669"/>
    <property type="project" value="InterPro"/>
</dbReference>
<protein>
    <submittedName>
        <fullName evidence="9">Major intrinsic protein</fullName>
    </submittedName>
</protein>
<feature type="transmembrane region" description="Helical" evidence="8">
    <location>
        <begin position="206"/>
        <end position="228"/>
    </location>
</feature>
<feature type="transmembrane region" description="Helical" evidence="8">
    <location>
        <begin position="167"/>
        <end position="186"/>
    </location>
</feature>
<organism evidence="9 10">
    <name type="scientific">Rhizobium grahamii CCGE 502</name>
    <dbReference type="NCBI Taxonomy" id="990285"/>
    <lineage>
        <taxon>Bacteria</taxon>
        <taxon>Pseudomonadati</taxon>
        <taxon>Pseudomonadota</taxon>
        <taxon>Alphaproteobacteria</taxon>
        <taxon>Hyphomicrobiales</taxon>
        <taxon>Rhizobiaceae</taxon>
        <taxon>Rhizobium/Agrobacterium group</taxon>
        <taxon>Rhizobium</taxon>
    </lineage>
</organism>
<evidence type="ECO:0000256" key="4">
    <source>
        <dbReference type="ARBA" id="ARBA00022737"/>
    </source>
</evidence>
<comment type="caution">
    <text evidence="9">The sequence shown here is derived from an EMBL/GenBank/DDBJ whole genome shotgun (WGS) entry which is preliminary data.</text>
</comment>
<dbReference type="PRINTS" id="PR00783">
    <property type="entry name" value="MINTRINSICP"/>
</dbReference>
<sequence length="233" mass="23616">MESSLLKLVPPRASRCFVEDDVSAPLVRRSLAEAVGTMLLMVAVLGAGIGGKATPISSAMAISETLIGLILALGSVSGGHFNPVITVLQWRAGQRGLECTTWYVAAQILGGTAGAVLVDLMFAVPPSPPTGELPNAAAVVSEALSTFGLMMVVFCSSRSTSKMTGPFAVGLWLLGAIIATPTGSIANPAVAISLLMSPSSASVTAVALFIAVQFAGGALALQCVDFLYPSGGH</sequence>
<keyword evidence="5 8" id="KW-1133">Transmembrane helix</keyword>
<accession>S3HBR5</accession>
<evidence type="ECO:0000256" key="8">
    <source>
        <dbReference type="SAM" id="Phobius"/>
    </source>
</evidence>
<dbReference type="InterPro" id="IPR000425">
    <property type="entry name" value="MIP"/>
</dbReference>
<feature type="transmembrane region" description="Helical" evidence="8">
    <location>
        <begin position="136"/>
        <end position="155"/>
    </location>
</feature>
<dbReference type="RefSeq" id="WP_016556342.1">
    <property type="nucleotide sequence ID" value="NZ_AEYE02000028.1"/>
</dbReference>
<dbReference type="eggNOG" id="COG0580">
    <property type="taxonomic scope" value="Bacteria"/>
</dbReference>
<keyword evidence="10" id="KW-1185">Reference proteome</keyword>
<dbReference type="GO" id="GO:0019755">
    <property type="term" value="P:one-carbon compound transport"/>
    <property type="evidence" value="ECO:0007669"/>
    <property type="project" value="UniProtKB-ARBA"/>
</dbReference>
<dbReference type="InterPro" id="IPR023271">
    <property type="entry name" value="Aquaporin-like"/>
</dbReference>
<evidence type="ECO:0000256" key="5">
    <source>
        <dbReference type="ARBA" id="ARBA00022989"/>
    </source>
</evidence>
<feature type="transmembrane region" description="Helical" evidence="8">
    <location>
        <begin position="31"/>
        <end position="50"/>
    </location>
</feature>
<evidence type="ECO:0000256" key="6">
    <source>
        <dbReference type="ARBA" id="ARBA00023136"/>
    </source>
</evidence>
<dbReference type="Proteomes" id="UP000014411">
    <property type="component" value="Unassembled WGS sequence"/>
</dbReference>
<comment type="subcellular location">
    <subcellularLocation>
        <location evidence="1">Endomembrane system</location>
        <topology evidence="1">Multi-pass membrane protein</topology>
    </subcellularLocation>
</comment>
<dbReference type="HOGENOM" id="CLU_020019_8_0_5"/>
<dbReference type="GO" id="GO:0015250">
    <property type="term" value="F:water channel activity"/>
    <property type="evidence" value="ECO:0007669"/>
    <property type="project" value="TreeGrafter"/>
</dbReference>
<evidence type="ECO:0000313" key="9">
    <source>
        <dbReference type="EMBL" id="EPE96142.1"/>
    </source>
</evidence>
<feature type="transmembrane region" description="Helical" evidence="8">
    <location>
        <begin position="56"/>
        <end position="81"/>
    </location>
</feature>
<dbReference type="GO" id="GO:0012505">
    <property type="term" value="C:endomembrane system"/>
    <property type="evidence" value="ECO:0007669"/>
    <property type="project" value="UniProtKB-SubCell"/>
</dbReference>
<keyword evidence="4" id="KW-0677">Repeat</keyword>
<dbReference type="SUPFAM" id="SSF81338">
    <property type="entry name" value="Aquaporin-like"/>
    <property type="match status" value="1"/>
</dbReference>
<dbReference type="Pfam" id="PF00230">
    <property type="entry name" value="MIP"/>
    <property type="match status" value="1"/>
</dbReference>
<dbReference type="EMBL" id="AEYE02000028">
    <property type="protein sequence ID" value="EPE96142.1"/>
    <property type="molecule type" value="Genomic_DNA"/>
</dbReference>
<evidence type="ECO:0000256" key="7">
    <source>
        <dbReference type="RuleBase" id="RU000477"/>
    </source>
</evidence>
<dbReference type="GO" id="GO:0005737">
    <property type="term" value="C:cytoplasm"/>
    <property type="evidence" value="ECO:0007669"/>
    <property type="project" value="UniProtKB-ARBA"/>
</dbReference>
<dbReference type="PANTHER" id="PTHR45665:SF9">
    <property type="entry name" value="AQUAPORIN-8"/>
    <property type="match status" value="1"/>
</dbReference>
<dbReference type="STRING" id="990285.RGCCGE502_21935"/>
<reference evidence="9 10" key="1">
    <citation type="journal article" date="2012" name="J. Bacteriol.">
        <title>Genome sequence of Rhizobium grahamii CCGE502, a broad-host-range symbiont with low nodulation competitiveness in Phaseolus vulgaris.</title>
        <authorList>
            <person name="Althabegoiti M.J."/>
            <person name="Lozano L."/>
            <person name="Torres-Tejerizo G."/>
            <person name="Ormeno-Orrillo E."/>
            <person name="Rogel M.A."/>
            <person name="Gonzalez V."/>
            <person name="Martinez-Romero E."/>
        </authorList>
    </citation>
    <scope>NUCLEOTIDE SEQUENCE [LARGE SCALE GENOMIC DNA]</scope>
    <source>
        <strain evidence="9 10">CCGE 502</strain>
    </source>
</reference>
<comment type="similarity">
    <text evidence="7">Belongs to the MIP/aquaporin (TC 1.A.8) family.</text>
</comment>
<feature type="transmembrane region" description="Helical" evidence="8">
    <location>
        <begin position="102"/>
        <end position="124"/>
    </location>
</feature>
<evidence type="ECO:0000256" key="3">
    <source>
        <dbReference type="ARBA" id="ARBA00022692"/>
    </source>
</evidence>
<gene>
    <name evidence="9" type="ORF">RGCCGE502_21935</name>
</gene>
<dbReference type="AlphaFoldDB" id="S3HBR5"/>
<dbReference type="PANTHER" id="PTHR45665">
    <property type="entry name" value="AQUAPORIN-8"/>
    <property type="match status" value="1"/>
</dbReference>